<reference evidence="1 2" key="1">
    <citation type="journal article" date="2022" name="Microbiol. Resour. Announc.">
        <title>Complete Genome Sequences of Thermus Strains Isolated from Senami Hot Spring in Japan.</title>
        <authorList>
            <person name="Miyazaki K."/>
        </authorList>
    </citation>
    <scope>NUCLEOTIDE SEQUENCE [LARGE SCALE GENOMIC DNA]</scope>
    <source>
        <strain evidence="1 2">SNM4-1</strain>
    </source>
</reference>
<proteinExistence type="predicted"/>
<evidence type="ECO:0000313" key="2">
    <source>
        <dbReference type="Proteomes" id="UP000831120"/>
    </source>
</evidence>
<accession>A0ABN6NF69</accession>
<keyword evidence="2" id="KW-1185">Reference proteome</keyword>
<gene>
    <name evidence="1" type="ORF">TbrSNM41_10220</name>
</gene>
<dbReference type="Proteomes" id="UP000831120">
    <property type="component" value="Chromosome"/>
</dbReference>
<dbReference type="EMBL" id="AP025593">
    <property type="protein sequence ID" value="BDG16288.1"/>
    <property type="molecule type" value="Genomic_DNA"/>
</dbReference>
<dbReference type="Gene3D" id="1.10.1510.10">
    <property type="entry name" value="Uncharacterised protein YqeY/AIM41 PF09424, N-terminal domain"/>
    <property type="match status" value="1"/>
</dbReference>
<evidence type="ECO:0008006" key="3">
    <source>
        <dbReference type="Google" id="ProtNLM"/>
    </source>
</evidence>
<evidence type="ECO:0000313" key="1">
    <source>
        <dbReference type="EMBL" id="BDG16288.1"/>
    </source>
</evidence>
<name>A0ABN6NF69_THEBO</name>
<organism evidence="1 2">
    <name type="scientific">Thermus brockianus</name>
    <dbReference type="NCBI Taxonomy" id="56956"/>
    <lineage>
        <taxon>Bacteria</taxon>
        <taxon>Thermotogati</taxon>
        <taxon>Deinococcota</taxon>
        <taxon>Deinococci</taxon>
        <taxon>Thermales</taxon>
        <taxon>Thermaceae</taxon>
        <taxon>Thermus</taxon>
    </lineage>
</organism>
<protein>
    <recommendedName>
        <fullName evidence="3">Yqey-like protein</fullName>
    </recommendedName>
</protein>
<dbReference type="InterPro" id="IPR003789">
    <property type="entry name" value="Asn/Gln_tRNA_amidoTrase-B-like"/>
</dbReference>
<sequence>MRGIVPARLEGMTIYEAIKETIKEAMKARDQRTLDFARVVKAEMDRKGDGKPLPDAEAVKVLRALREIALEQGNAFEVAFLDRFLPQEMTEEEIEAWIRENLDLSQFKNPLAAIGAVTKALGPRAPGEKVRRVIERLAS</sequence>
<dbReference type="InterPro" id="IPR042184">
    <property type="entry name" value="YqeY/Aim41_N"/>
</dbReference>
<dbReference type="SUPFAM" id="SSF89095">
    <property type="entry name" value="GatB/YqeY motif"/>
    <property type="match status" value="1"/>
</dbReference>